<dbReference type="EMBL" id="JAFITO010000098">
    <property type="protein sequence ID" value="MBN4068975.1"/>
    <property type="molecule type" value="Genomic_DNA"/>
</dbReference>
<evidence type="ECO:0000313" key="1">
    <source>
        <dbReference type="EMBL" id="MBN4068975.1"/>
    </source>
</evidence>
<keyword evidence="2" id="KW-1185">Reference proteome</keyword>
<dbReference type="PANTHER" id="PTHR30087">
    <property type="entry name" value="INNER MEMBRANE PROTEIN"/>
    <property type="match status" value="1"/>
</dbReference>
<dbReference type="Pfam" id="PF04463">
    <property type="entry name" value="2-thiour_desulf"/>
    <property type="match status" value="1"/>
</dbReference>
<dbReference type="PANTHER" id="PTHR30087:SF1">
    <property type="entry name" value="HYPOTHETICAL CYTOSOLIC PROTEIN"/>
    <property type="match status" value="1"/>
</dbReference>
<protein>
    <submittedName>
        <fullName evidence="1">DUF523 domain-containing protein</fullName>
    </submittedName>
</protein>
<sequence>MNNSTPKSVFLVSACLIGLCTRYDAAIKPDASCSKFLKNHIWIPVCPEQLGGMPTPRPAADITNGTGLDVLQGRAQVCTKAGDDVSASFIKGAQEVLKIARSQSITGACLKARSPSCAVSGVTGVTAALLKQNGFKLYEF</sequence>
<gene>
    <name evidence="1" type="ORF">JYU06_05590</name>
</gene>
<reference evidence="1 2" key="1">
    <citation type="submission" date="2021-02" db="EMBL/GenBank/DDBJ databases">
        <title>Activity-based single-cell genomes from oceanic crustal fluid captures similar information to metagenomic and metatranscriptomic surveys with orders of magnitude less sampling.</title>
        <authorList>
            <person name="D'Angelo T.S."/>
            <person name="Orcutt B.N."/>
        </authorList>
    </citation>
    <scope>NUCLEOTIDE SEQUENCE [LARGE SCALE GENOMIC DNA]</scope>
    <source>
        <strain evidence="1">AH-315-G02</strain>
    </source>
</reference>
<evidence type="ECO:0000313" key="2">
    <source>
        <dbReference type="Proteomes" id="UP000717534"/>
    </source>
</evidence>
<organism evidence="1 2">
    <name type="scientific">Desulfotalea psychrophila</name>
    <dbReference type="NCBI Taxonomy" id="84980"/>
    <lineage>
        <taxon>Bacteria</taxon>
        <taxon>Pseudomonadati</taxon>
        <taxon>Thermodesulfobacteriota</taxon>
        <taxon>Desulfobulbia</taxon>
        <taxon>Desulfobulbales</taxon>
        <taxon>Desulfocapsaceae</taxon>
        <taxon>Desulfotalea</taxon>
    </lineage>
</organism>
<dbReference type="Proteomes" id="UP000717534">
    <property type="component" value="Unassembled WGS sequence"/>
</dbReference>
<accession>A0ABS3AV42</accession>
<dbReference type="InterPro" id="IPR007553">
    <property type="entry name" value="2-thiour_desulf"/>
</dbReference>
<comment type="caution">
    <text evidence="1">The sequence shown here is derived from an EMBL/GenBank/DDBJ whole genome shotgun (WGS) entry which is preliminary data.</text>
</comment>
<proteinExistence type="predicted"/>
<name>A0ABS3AV42_9BACT</name>